<reference evidence="1" key="1">
    <citation type="journal article" date="2019" name="bioRxiv">
        <title>The Genome of the Zebra Mussel, Dreissena polymorpha: A Resource for Invasive Species Research.</title>
        <authorList>
            <person name="McCartney M.A."/>
            <person name="Auch B."/>
            <person name="Kono T."/>
            <person name="Mallez S."/>
            <person name="Zhang Y."/>
            <person name="Obille A."/>
            <person name="Becker A."/>
            <person name="Abrahante J.E."/>
            <person name="Garbe J."/>
            <person name="Badalamenti J.P."/>
            <person name="Herman A."/>
            <person name="Mangelson H."/>
            <person name="Liachko I."/>
            <person name="Sullivan S."/>
            <person name="Sone E.D."/>
            <person name="Koren S."/>
            <person name="Silverstein K.A.T."/>
            <person name="Beckman K.B."/>
            <person name="Gohl D.M."/>
        </authorList>
    </citation>
    <scope>NUCLEOTIDE SEQUENCE</scope>
    <source>
        <strain evidence="1">Duluth1</strain>
        <tissue evidence="1">Whole animal</tissue>
    </source>
</reference>
<keyword evidence="2" id="KW-1185">Reference proteome</keyword>
<sequence>MRHADTESRIQAFEHKCLRRLLRISYTVNKTNDYFRNITATLNGQHELLSYTVKRRKLGLDTSPLTTLCAMLFSSAC</sequence>
<dbReference type="Proteomes" id="UP000828390">
    <property type="component" value="Unassembled WGS sequence"/>
</dbReference>
<evidence type="ECO:0000313" key="2">
    <source>
        <dbReference type="Proteomes" id="UP000828390"/>
    </source>
</evidence>
<evidence type="ECO:0000313" key="1">
    <source>
        <dbReference type="EMBL" id="KAH3738635.1"/>
    </source>
</evidence>
<dbReference type="EMBL" id="JAIWYP010000011">
    <property type="protein sequence ID" value="KAH3738635.1"/>
    <property type="molecule type" value="Genomic_DNA"/>
</dbReference>
<accession>A0A9D4D5Y1</accession>
<gene>
    <name evidence="1" type="ORF">DPMN_045274</name>
</gene>
<dbReference type="AlphaFoldDB" id="A0A9D4D5Y1"/>
<proteinExistence type="predicted"/>
<name>A0A9D4D5Y1_DREPO</name>
<organism evidence="1 2">
    <name type="scientific">Dreissena polymorpha</name>
    <name type="common">Zebra mussel</name>
    <name type="synonym">Mytilus polymorpha</name>
    <dbReference type="NCBI Taxonomy" id="45954"/>
    <lineage>
        <taxon>Eukaryota</taxon>
        <taxon>Metazoa</taxon>
        <taxon>Spiralia</taxon>
        <taxon>Lophotrochozoa</taxon>
        <taxon>Mollusca</taxon>
        <taxon>Bivalvia</taxon>
        <taxon>Autobranchia</taxon>
        <taxon>Heteroconchia</taxon>
        <taxon>Euheterodonta</taxon>
        <taxon>Imparidentia</taxon>
        <taxon>Neoheterodontei</taxon>
        <taxon>Myida</taxon>
        <taxon>Dreissenoidea</taxon>
        <taxon>Dreissenidae</taxon>
        <taxon>Dreissena</taxon>
    </lineage>
</organism>
<reference evidence="1" key="2">
    <citation type="submission" date="2020-11" db="EMBL/GenBank/DDBJ databases">
        <authorList>
            <person name="McCartney M.A."/>
            <person name="Auch B."/>
            <person name="Kono T."/>
            <person name="Mallez S."/>
            <person name="Becker A."/>
            <person name="Gohl D.M."/>
            <person name="Silverstein K.A.T."/>
            <person name="Koren S."/>
            <person name="Bechman K.B."/>
            <person name="Herman A."/>
            <person name="Abrahante J.E."/>
            <person name="Garbe J."/>
        </authorList>
    </citation>
    <scope>NUCLEOTIDE SEQUENCE</scope>
    <source>
        <strain evidence="1">Duluth1</strain>
        <tissue evidence="1">Whole animal</tissue>
    </source>
</reference>
<comment type="caution">
    <text evidence="1">The sequence shown here is derived from an EMBL/GenBank/DDBJ whole genome shotgun (WGS) entry which is preliminary data.</text>
</comment>
<protein>
    <submittedName>
        <fullName evidence="1">Uncharacterized protein</fullName>
    </submittedName>
</protein>